<reference evidence="2" key="1">
    <citation type="submission" date="2015-07" db="EMBL/GenBank/DDBJ databases">
        <authorList>
            <person name="Wibberg D."/>
        </authorList>
    </citation>
    <scope>NUCLEOTIDE SEQUENCE [LARGE SCALE GENOMIC DNA]</scope>
</reference>
<evidence type="ECO:0000313" key="2">
    <source>
        <dbReference type="Proteomes" id="UP000046187"/>
    </source>
</evidence>
<dbReference type="AlphaFoldDB" id="A0A0K3AAA2"/>
<sequence length="37" mass="3936">MNTDCKPLCALRLLLQVTTAQGTALHADADALPERSP</sequence>
<name>A0A0K3AAA2_9XANT</name>
<dbReference type="Proteomes" id="UP000046187">
    <property type="component" value="Unassembled WGS sequence"/>
</dbReference>
<keyword evidence="2" id="KW-1185">Reference proteome</keyword>
<dbReference type="EMBL" id="CXOI01000076">
    <property type="protein sequence ID" value="CTP92430.1"/>
    <property type="molecule type" value="Genomic_DNA"/>
</dbReference>
<evidence type="ECO:0000313" key="1">
    <source>
        <dbReference type="EMBL" id="CTP92430.1"/>
    </source>
</evidence>
<proteinExistence type="predicted"/>
<gene>
    <name evidence="1" type="ORF">XTALMG727_3771</name>
</gene>
<organism evidence="1 2">
    <name type="scientific">Xanthomonas graminis pv. arrhenatheri LMG 727</name>
    <dbReference type="NCBI Taxonomy" id="1195923"/>
    <lineage>
        <taxon>Bacteria</taxon>
        <taxon>Pseudomonadati</taxon>
        <taxon>Pseudomonadota</taxon>
        <taxon>Gammaproteobacteria</taxon>
        <taxon>Lysobacterales</taxon>
        <taxon>Lysobacteraceae</taxon>
        <taxon>Xanthomonas</taxon>
        <taxon>Xanthomonas translucens group</taxon>
        <taxon>Xanthomonas graminis</taxon>
    </lineage>
</organism>
<protein>
    <submittedName>
        <fullName evidence="1">Uncharacterized protein</fullName>
    </submittedName>
</protein>
<accession>A0A0K3AAA2</accession>